<feature type="signal peptide" evidence="3">
    <location>
        <begin position="1"/>
        <end position="20"/>
    </location>
</feature>
<keyword evidence="5" id="KW-1185">Reference proteome</keyword>
<protein>
    <recommendedName>
        <fullName evidence="6">Ice-binding protein</fullName>
    </recommendedName>
</protein>
<reference evidence="4 5" key="1">
    <citation type="journal article" date="2015" name="BMC Genomics">
        <title>The genome of the truffle-parasite Tolypocladium ophioglossoides and the evolution of antifungal peptaibiotics.</title>
        <authorList>
            <person name="Quandt C.A."/>
            <person name="Bushley K.E."/>
            <person name="Spatafora J.W."/>
        </authorList>
    </citation>
    <scope>NUCLEOTIDE SEQUENCE [LARGE SCALE GENOMIC DNA]</scope>
    <source>
        <strain evidence="4 5">CBS 100239</strain>
    </source>
</reference>
<name>A0A0L0NE43_TOLOC</name>
<dbReference type="Pfam" id="PF11999">
    <property type="entry name" value="Ice_binding"/>
    <property type="match status" value="1"/>
</dbReference>
<keyword evidence="2 3" id="KW-0732">Signal</keyword>
<proteinExistence type="inferred from homology"/>
<evidence type="ECO:0000256" key="3">
    <source>
        <dbReference type="SAM" id="SignalP"/>
    </source>
</evidence>
<feature type="chain" id="PRO_5005544854" description="Ice-binding protein" evidence="3">
    <location>
        <begin position="21"/>
        <end position="308"/>
    </location>
</feature>
<comment type="similarity">
    <text evidence="1">Belongs to the ice-binding protein family.</text>
</comment>
<dbReference type="OrthoDB" id="10264374at2759"/>
<gene>
    <name evidence="4" type="ORF">TOPH_03160</name>
</gene>
<accession>A0A0L0NE43</accession>
<sequence length="308" mass="30904">MLDLRFLVLSALAFSGINNAQVDLGIASAFAVLAGTAVTNTGSSTTNGSVGVAPGTAITGFPPGTITNGAMHLADTDAFQAQAYVAAAYAAAAGLPPNTDLSGQDLGGMTLGAGVYSFSSSAQLTGSLVLDGHGDPSSVWVFQIGSTLTTASAASVLLINGGSPCNVFWQVGSSASVGAATAFVGSVLALASIDAVTGSSFNGGLYARNGAVTLDTNNVLGGLACPTTATCLYKQYTCGYNLVAARGYNNAELTAAANQTGPIPPLTTDELLQVLYYCNDTANHIVGNSFCIAGCIAMPFRYDDQCAM</sequence>
<comment type="caution">
    <text evidence="4">The sequence shown here is derived from an EMBL/GenBank/DDBJ whole genome shotgun (WGS) entry which is preliminary data.</text>
</comment>
<evidence type="ECO:0000256" key="1">
    <source>
        <dbReference type="ARBA" id="ARBA00005445"/>
    </source>
</evidence>
<dbReference type="Proteomes" id="UP000036947">
    <property type="component" value="Unassembled WGS sequence"/>
</dbReference>
<evidence type="ECO:0000313" key="5">
    <source>
        <dbReference type="Proteomes" id="UP000036947"/>
    </source>
</evidence>
<dbReference type="EMBL" id="LFRF01000006">
    <property type="protein sequence ID" value="KND92442.1"/>
    <property type="molecule type" value="Genomic_DNA"/>
</dbReference>
<dbReference type="STRING" id="1163406.A0A0L0NE43"/>
<evidence type="ECO:0008006" key="6">
    <source>
        <dbReference type="Google" id="ProtNLM"/>
    </source>
</evidence>
<dbReference type="AlphaFoldDB" id="A0A0L0NE43"/>
<organism evidence="4 5">
    <name type="scientific">Tolypocladium ophioglossoides (strain CBS 100239)</name>
    <name type="common">Snaketongue truffleclub</name>
    <name type="synonym">Elaphocordyceps ophioglossoides</name>
    <dbReference type="NCBI Taxonomy" id="1163406"/>
    <lineage>
        <taxon>Eukaryota</taxon>
        <taxon>Fungi</taxon>
        <taxon>Dikarya</taxon>
        <taxon>Ascomycota</taxon>
        <taxon>Pezizomycotina</taxon>
        <taxon>Sordariomycetes</taxon>
        <taxon>Hypocreomycetidae</taxon>
        <taxon>Hypocreales</taxon>
        <taxon>Ophiocordycipitaceae</taxon>
        <taxon>Tolypocladium</taxon>
    </lineage>
</organism>
<evidence type="ECO:0000256" key="2">
    <source>
        <dbReference type="ARBA" id="ARBA00022729"/>
    </source>
</evidence>
<evidence type="ECO:0000313" key="4">
    <source>
        <dbReference type="EMBL" id="KND92442.1"/>
    </source>
</evidence>
<dbReference type="InterPro" id="IPR021884">
    <property type="entry name" value="Ice-bd_prot"/>
</dbReference>